<keyword evidence="1 3" id="KW-0479">Metal-binding</keyword>
<dbReference type="InterPro" id="IPR011051">
    <property type="entry name" value="RmlC_Cupin_sf"/>
</dbReference>
<dbReference type="InterPro" id="IPR014710">
    <property type="entry name" value="RmlC-like_jellyroll"/>
</dbReference>
<sequence>MLYPMTFKPILKKIIWGGSDICPFKGITPVEEGIGESWELSHVEGNYSIVENGEMAGKTLDEMIRRYGTQLLGEKVIERFGTTFPLLIKFIDARDDLSIQVHPDDELAKKRHNSFGKTEMWYVINAAKGAALYSGFSQQIDADEYVKRVENNTIMDVLQRYEVTPGDVFFLPAGRVHAIGSGCFIAEIQQTSNITYRIYDYDRKDANGNGRELHTELAKDAIDYTMLPDYRTHYKAHTNATVELADCKYFTTNLLDIDTIMVRDFSELDSFVVYICMGGKASIRDNKGNEIFVHQGQTVLIPADTQVVTISPSPDAKFMETYIGD</sequence>
<dbReference type="GO" id="GO:0005975">
    <property type="term" value="P:carbohydrate metabolic process"/>
    <property type="evidence" value="ECO:0007669"/>
    <property type="project" value="InterPro"/>
</dbReference>
<dbReference type="GO" id="GO:0004476">
    <property type="term" value="F:mannose-6-phosphate isomerase activity"/>
    <property type="evidence" value="ECO:0007669"/>
    <property type="project" value="InterPro"/>
</dbReference>
<dbReference type="RefSeq" id="WP_028728918.1">
    <property type="nucleotide sequence ID" value="NZ_AUAE01000044.1"/>
</dbReference>
<feature type="active site" evidence="4">
    <location>
        <position position="197"/>
    </location>
</feature>
<feature type="binding site" evidence="3">
    <location>
        <position position="102"/>
    </location>
    <ligand>
        <name>Zn(2+)</name>
        <dbReference type="ChEBI" id="CHEBI:29105"/>
    </ligand>
</feature>
<feature type="domain" description="Phosphomannose isomerase type I catalytic" evidence="5">
    <location>
        <begin position="8"/>
        <end position="114"/>
    </location>
</feature>
<dbReference type="InterPro" id="IPR051804">
    <property type="entry name" value="Carb_Metab_Reg_Kinase/Isom"/>
</dbReference>
<feature type="binding site" evidence="3">
    <location>
        <position position="119"/>
    </location>
    <ligand>
        <name>Zn(2+)</name>
        <dbReference type="ChEBI" id="CHEBI:29105"/>
    </ligand>
</feature>
<name>A0A0F5IIK6_9BACT</name>
<feature type="binding site" evidence="3">
    <location>
        <position position="177"/>
    </location>
    <ligand>
        <name>Zn(2+)</name>
        <dbReference type="ChEBI" id="CHEBI:29105"/>
    </ligand>
</feature>
<keyword evidence="2 3" id="KW-0862">Zinc</keyword>
<evidence type="ECO:0000313" key="7">
    <source>
        <dbReference type="Proteomes" id="UP000033035"/>
    </source>
</evidence>
<proteinExistence type="predicted"/>
<dbReference type="AlphaFoldDB" id="A0A0F5IIK6"/>
<dbReference type="PANTHER" id="PTHR42742:SF3">
    <property type="entry name" value="FRUCTOKINASE"/>
    <property type="match status" value="1"/>
</dbReference>
<comment type="caution">
    <text evidence="6">The sequence shown here is derived from an EMBL/GenBank/DDBJ whole genome shotgun (WGS) entry which is preliminary data.</text>
</comment>
<dbReference type="Proteomes" id="UP000033035">
    <property type="component" value="Unassembled WGS sequence"/>
</dbReference>
<dbReference type="STRING" id="1203610.HMPREF1536_05421"/>
<evidence type="ECO:0000256" key="3">
    <source>
        <dbReference type="PIRSR" id="PIRSR036894-1"/>
    </source>
</evidence>
<reference evidence="6 7" key="1">
    <citation type="submission" date="2013-04" db="EMBL/GenBank/DDBJ databases">
        <title>The Genome Sequence of Parabacteroides gordonii DSM 23371.</title>
        <authorList>
            <consortium name="The Broad Institute Genomics Platform"/>
            <person name="Earl A."/>
            <person name="Ward D."/>
            <person name="Feldgarden M."/>
            <person name="Gevers D."/>
            <person name="Martens E."/>
            <person name="Sakamoto M."/>
            <person name="Benno Y."/>
            <person name="Suzuki N."/>
            <person name="Matsunaga N."/>
            <person name="Koshihara K."/>
            <person name="Seki M."/>
            <person name="Komiya H."/>
            <person name="Walker B."/>
            <person name="Young S."/>
            <person name="Zeng Q."/>
            <person name="Gargeya S."/>
            <person name="Fitzgerald M."/>
            <person name="Haas B."/>
            <person name="Abouelleil A."/>
            <person name="Allen A.W."/>
            <person name="Alvarado L."/>
            <person name="Arachchi H.M."/>
            <person name="Berlin A.M."/>
            <person name="Chapman S.B."/>
            <person name="Gainer-Dewar J."/>
            <person name="Goldberg J."/>
            <person name="Griggs A."/>
            <person name="Gujja S."/>
            <person name="Hansen M."/>
            <person name="Howarth C."/>
            <person name="Imamovic A."/>
            <person name="Ireland A."/>
            <person name="Larimer J."/>
            <person name="McCowan C."/>
            <person name="Murphy C."/>
            <person name="Pearson M."/>
            <person name="Poon T.W."/>
            <person name="Priest M."/>
            <person name="Roberts A."/>
            <person name="Saif S."/>
            <person name="Shea T."/>
            <person name="Sisk P."/>
            <person name="Sykes S."/>
            <person name="Wortman J."/>
            <person name="Nusbaum C."/>
            <person name="Birren B."/>
        </authorList>
    </citation>
    <scope>NUCLEOTIDE SEQUENCE [LARGE SCALE GENOMIC DNA]</scope>
    <source>
        <strain evidence="6 7">MS-1</strain>
    </source>
</reference>
<evidence type="ECO:0000256" key="1">
    <source>
        <dbReference type="ARBA" id="ARBA00022723"/>
    </source>
</evidence>
<dbReference type="HOGENOM" id="CLU_020529_0_1_10"/>
<comment type="cofactor">
    <cofactor evidence="3">
        <name>Zn(2+)</name>
        <dbReference type="ChEBI" id="CHEBI:29105"/>
    </cofactor>
    <text evidence="3">Binds 1 zinc ion per subunit.</text>
</comment>
<organism evidence="6 7">
    <name type="scientific">Parabacteroides gordonii MS-1 = DSM 23371</name>
    <dbReference type="NCBI Taxonomy" id="1203610"/>
    <lineage>
        <taxon>Bacteria</taxon>
        <taxon>Pseudomonadati</taxon>
        <taxon>Bacteroidota</taxon>
        <taxon>Bacteroidia</taxon>
        <taxon>Bacteroidales</taxon>
        <taxon>Tannerellaceae</taxon>
        <taxon>Parabacteroides</taxon>
    </lineage>
</organism>
<evidence type="ECO:0000259" key="5">
    <source>
        <dbReference type="Pfam" id="PF20511"/>
    </source>
</evidence>
<dbReference type="PATRIC" id="fig|1203610.3.peg.5535"/>
<dbReference type="InterPro" id="IPR014628">
    <property type="entry name" value="Man6P_isomerase_Firm_short"/>
</dbReference>
<dbReference type="PANTHER" id="PTHR42742">
    <property type="entry name" value="TRANSCRIPTIONAL REPRESSOR MPRA"/>
    <property type="match status" value="1"/>
</dbReference>
<evidence type="ECO:0000313" key="6">
    <source>
        <dbReference type="EMBL" id="KKB45404.1"/>
    </source>
</evidence>
<keyword evidence="6" id="KW-0413">Isomerase</keyword>
<dbReference type="Pfam" id="PF20511">
    <property type="entry name" value="PMI_typeI_cat"/>
    <property type="match status" value="1"/>
</dbReference>
<dbReference type="EMBL" id="AQHW01000033">
    <property type="protein sequence ID" value="KKB45404.1"/>
    <property type="molecule type" value="Genomic_DNA"/>
</dbReference>
<gene>
    <name evidence="6" type="ORF">HMPREF1536_05421</name>
</gene>
<dbReference type="Gene3D" id="2.60.120.10">
    <property type="entry name" value="Jelly Rolls"/>
    <property type="match status" value="2"/>
</dbReference>
<protein>
    <submittedName>
        <fullName evidence="6">Mannose-6-phosphate isomerase, class I</fullName>
    </submittedName>
</protein>
<dbReference type="CDD" id="cd07010">
    <property type="entry name" value="cupin_PMI_type_I_N_bac"/>
    <property type="match status" value="1"/>
</dbReference>
<dbReference type="InterPro" id="IPR046457">
    <property type="entry name" value="PMI_typeI_cat"/>
</dbReference>
<evidence type="ECO:0000256" key="2">
    <source>
        <dbReference type="ARBA" id="ARBA00022833"/>
    </source>
</evidence>
<dbReference type="SUPFAM" id="SSF51182">
    <property type="entry name" value="RmlC-like cupins"/>
    <property type="match status" value="1"/>
</dbReference>
<dbReference type="PIRSF" id="PIRSF036894">
    <property type="entry name" value="PMI_Firm_short"/>
    <property type="match status" value="1"/>
</dbReference>
<keyword evidence="7" id="KW-1185">Reference proteome</keyword>
<evidence type="ECO:0000256" key="4">
    <source>
        <dbReference type="PIRSR" id="PIRSR036894-2"/>
    </source>
</evidence>
<accession>A0A0F5IIK6</accession>
<dbReference type="GO" id="GO:0008270">
    <property type="term" value="F:zinc ion binding"/>
    <property type="evidence" value="ECO:0007669"/>
    <property type="project" value="InterPro"/>
</dbReference>